<evidence type="ECO:0000313" key="2">
    <source>
        <dbReference type="EMBL" id="GBO16142.1"/>
    </source>
</evidence>
<accession>A0A4Y2UVA7</accession>
<sequence length="105" mass="11528">MSNEFSSVQNSQCDVYVENAQNDINSVYNNLGMMCEKGEVPCSLDDDTESNFNGSITDSEGVVAISKPTDLEIFYREGNPPVNKIPIKRKHKHSPATSIDSTGLL</sequence>
<feature type="region of interest" description="Disordered" evidence="1">
    <location>
        <begin position="84"/>
        <end position="105"/>
    </location>
</feature>
<reference evidence="2 3" key="1">
    <citation type="journal article" date="2019" name="Sci. Rep.">
        <title>Orb-weaving spider Araneus ventricosus genome elucidates the spidroin gene catalogue.</title>
        <authorList>
            <person name="Kono N."/>
            <person name="Nakamura H."/>
            <person name="Ohtoshi R."/>
            <person name="Moran D.A.P."/>
            <person name="Shinohara A."/>
            <person name="Yoshida Y."/>
            <person name="Fujiwara M."/>
            <person name="Mori M."/>
            <person name="Tomita M."/>
            <person name="Arakawa K."/>
        </authorList>
    </citation>
    <scope>NUCLEOTIDE SEQUENCE [LARGE SCALE GENOMIC DNA]</scope>
</reference>
<gene>
    <name evidence="2" type="ORF">AVEN_29552_1</name>
</gene>
<name>A0A4Y2UVA7_ARAVE</name>
<proteinExistence type="predicted"/>
<evidence type="ECO:0000313" key="3">
    <source>
        <dbReference type="Proteomes" id="UP000499080"/>
    </source>
</evidence>
<organism evidence="2 3">
    <name type="scientific">Araneus ventricosus</name>
    <name type="common">Orbweaver spider</name>
    <name type="synonym">Epeira ventricosa</name>
    <dbReference type="NCBI Taxonomy" id="182803"/>
    <lineage>
        <taxon>Eukaryota</taxon>
        <taxon>Metazoa</taxon>
        <taxon>Ecdysozoa</taxon>
        <taxon>Arthropoda</taxon>
        <taxon>Chelicerata</taxon>
        <taxon>Arachnida</taxon>
        <taxon>Araneae</taxon>
        <taxon>Araneomorphae</taxon>
        <taxon>Entelegynae</taxon>
        <taxon>Araneoidea</taxon>
        <taxon>Araneidae</taxon>
        <taxon>Araneus</taxon>
    </lineage>
</organism>
<dbReference type="Proteomes" id="UP000499080">
    <property type="component" value="Unassembled WGS sequence"/>
</dbReference>
<dbReference type="AlphaFoldDB" id="A0A4Y2UVA7"/>
<dbReference type="EMBL" id="BGPR01040080">
    <property type="protein sequence ID" value="GBO16142.1"/>
    <property type="molecule type" value="Genomic_DNA"/>
</dbReference>
<comment type="caution">
    <text evidence="2">The sequence shown here is derived from an EMBL/GenBank/DDBJ whole genome shotgun (WGS) entry which is preliminary data.</text>
</comment>
<feature type="compositionally biased region" description="Polar residues" evidence="1">
    <location>
        <begin position="95"/>
        <end position="105"/>
    </location>
</feature>
<evidence type="ECO:0000256" key="1">
    <source>
        <dbReference type="SAM" id="MobiDB-lite"/>
    </source>
</evidence>
<keyword evidence="3" id="KW-1185">Reference proteome</keyword>
<protein>
    <submittedName>
        <fullName evidence="2">Uncharacterized protein</fullName>
    </submittedName>
</protein>